<feature type="transmembrane region" description="Helical" evidence="2">
    <location>
        <begin position="61"/>
        <end position="87"/>
    </location>
</feature>
<organism evidence="4 5">
    <name type="scientific">Candidatus Halobonum tyrrellensis G22</name>
    <dbReference type="NCBI Taxonomy" id="1324957"/>
    <lineage>
        <taxon>Archaea</taxon>
        <taxon>Methanobacteriati</taxon>
        <taxon>Methanobacteriota</taxon>
        <taxon>Stenosarchaea group</taxon>
        <taxon>Halobacteria</taxon>
        <taxon>Halobacteriales</taxon>
        <taxon>Haloferacaceae</taxon>
        <taxon>Candidatus Halobonum</taxon>
    </lineage>
</organism>
<feature type="compositionally biased region" description="Basic residues" evidence="1">
    <location>
        <begin position="214"/>
        <end position="224"/>
    </location>
</feature>
<keyword evidence="2" id="KW-0472">Membrane</keyword>
<feature type="compositionally biased region" description="Basic and acidic residues" evidence="1">
    <location>
        <begin position="283"/>
        <end position="302"/>
    </location>
</feature>
<accession>V4HCM2</accession>
<feature type="region of interest" description="Disordered" evidence="1">
    <location>
        <begin position="283"/>
        <end position="306"/>
    </location>
</feature>
<dbReference type="Pfam" id="PF09335">
    <property type="entry name" value="VTT_dom"/>
    <property type="match status" value="1"/>
</dbReference>
<protein>
    <recommendedName>
        <fullName evidence="3">VTT domain-containing protein</fullName>
    </recommendedName>
</protein>
<dbReference type="STRING" id="1324957.K933_08297"/>
<comment type="caution">
    <text evidence="4">The sequence shown here is derived from an EMBL/GenBank/DDBJ whole genome shotgun (WGS) entry which is preliminary data.</text>
</comment>
<gene>
    <name evidence="4" type="ORF">K933_08297</name>
</gene>
<dbReference type="InterPro" id="IPR032816">
    <property type="entry name" value="VTT_dom"/>
</dbReference>
<dbReference type="EMBL" id="ASGZ01000028">
    <property type="protein sequence ID" value="ESP88445.1"/>
    <property type="molecule type" value="Genomic_DNA"/>
</dbReference>
<proteinExistence type="predicted"/>
<evidence type="ECO:0000256" key="1">
    <source>
        <dbReference type="SAM" id="MobiDB-lite"/>
    </source>
</evidence>
<keyword evidence="2" id="KW-1133">Transmembrane helix</keyword>
<evidence type="ECO:0000256" key="2">
    <source>
        <dbReference type="SAM" id="Phobius"/>
    </source>
</evidence>
<reference evidence="4 5" key="1">
    <citation type="journal article" date="2013" name="Genome Announc.">
        <title>Draft Genome Sequence of 'Candidatus Halobonum tyrrellensis' Strain G22, Isolated from the Hypersaline Waters of Lake Tyrrell, Australia.</title>
        <authorList>
            <person name="Ugalde J.A."/>
            <person name="Narasingarao P."/>
            <person name="Kuo S."/>
            <person name="Podell S."/>
            <person name="Allen E.E."/>
        </authorList>
    </citation>
    <scope>NUCLEOTIDE SEQUENCE [LARGE SCALE GENOMIC DNA]</scope>
    <source>
        <strain evidence="4 5">G22</strain>
    </source>
</reference>
<dbReference type="AlphaFoldDB" id="V4HCM2"/>
<keyword evidence="2" id="KW-0812">Transmembrane</keyword>
<name>V4HCM2_9EURY</name>
<evidence type="ECO:0000313" key="4">
    <source>
        <dbReference type="EMBL" id="ESP88445.1"/>
    </source>
</evidence>
<evidence type="ECO:0000313" key="5">
    <source>
        <dbReference type="Proteomes" id="UP000017840"/>
    </source>
</evidence>
<evidence type="ECO:0000259" key="3">
    <source>
        <dbReference type="Pfam" id="PF09335"/>
    </source>
</evidence>
<feature type="domain" description="VTT" evidence="3">
    <location>
        <begin position="57"/>
        <end position="176"/>
    </location>
</feature>
<dbReference type="eggNOG" id="arCOG04659">
    <property type="taxonomic scope" value="Archaea"/>
</dbReference>
<sequence length="366" mass="37944">MNRRALAAGAALVAVAAAAWLTSPALLVDRLTWLAADPLRLAAALGLLAVVRPFLAWPTTLLAVVAGYGFGLAGAPLALGLITLTSVPPYWFARRGRDGWGGGRLSALTTRAAGAGERAVSVAGGARSVAAVRLVPVPSDVVNVGAGLAGVRLLPFLAGTAVGEVPWAVAGTVAGASAGRVAGGGWRPRSTRGWSRRRRSPDSCCWSVRSTATTRRRRSRPRRRPSADPAPARPVGSLLRAGSPFPTPVGRPRHEQRVAVVVEAGAAARLAEPLAPVERQRGRVVGRDQQRHPAVGGRERAAEQPAGAPLAAAVGVDDQFRDVNVVAVDRKEVADGVAGVRLAHEDATGPESVREQVGTRLAEVRL</sequence>
<feature type="region of interest" description="Disordered" evidence="1">
    <location>
        <begin position="179"/>
        <end position="251"/>
    </location>
</feature>
<keyword evidence="5" id="KW-1185">Reference proteome</keyword>
<dbReference type="Proteomes" id="UP000017840">
    <property type="component" value="Unassembled WGS sequence"/>
</dbReference>